<comment type="caution">
    <text evidence="2">The sequence shown here is derived from an EMBL/GenBank/DDBJ whole genome shotgun (WGS) entry which is preliminary data.</text>
</comment>
<evidence type="ECO:0000313" key="3">
    <source>
        <dbReference type="Proteomes" id="UP000003781"/>
    </source>
</evidence>
<dbReference type="SUPFAM" id="SSF57997">
    <property type="entry name" value="Tropomyosin"/>
    <property type="match status" value="1"/>
</dbReference>
<feature type="transmembrane region" description="Helical" evidence="1">
    <location>
        <begin position="123"/>
        <end position="140"/>
    </location>
</feature>
<evidence type="ECO:0000313" key="2">
    <source>
        <dbReference type="EMBL" id="EAZ88746.1"/>
    </source>
</evidence>
<protein>
    <submittedName>
        <fullName evidence="2">Uncharacterized protein</fullName>
    </submittedName>
</protein>
<gene>
    <name evidence="2" type="ORF">CY0110_27874</name>
</gene>
<keyword evidence="3" id="KW-1185">Reference proteome</keyword>
<dbReference type="OrthoDB" id="427709at2"/>
<dbReference type="RefSeq" id="WP_008278155.1">
    <property type="nucleotide sequence ID" value="NZ_AAXW01000068.1"/>
</dbReference>
<dbReference type="Gene3D" id="1.20.5.110">
    <property type="match status" value="2"/>
</dbReference>
<keyword evidence="1" id="KW-1133">Transmembrane helix</keyword>
<reference evidence="2 3" key="1">
    <citation type="submission" date="2007-03" db="EMBL/GenBank/DDBJ databases">
        <authorList>
            <person name="Stal L."/>
            <person name="Ferriera S."/>
            <person name="Johnson J."/>
            <person name="Kravitz S."/>
            <person name="Beeson K."/>
            <person name="Sutton G."/>
            <person name="Rogers Y.-H."/>
            <person name="Friedman R."/>
            <person name="Frazier M."/>
            <person name="Venter J.C."/>
        </authorList>
    </citation>
    <scope>NUCLEOTIDE SEQUENCE [LARGE SCALE GENOMIC DNA]</scope>
    <source>
        <strain evidence="2 3">CCY0110</strain>
    </source>
</reference>
<evidence type="ECO:0000256" key="1">
    <source>
        <dbReference type="SAM" id="Phobius"/>
    </source>
</evidence>
<proteinExistence type="predicted"/>
<keyword evidence="1" id="KW-0472">Membrane</keyword>
<keyword evidence="1" id="KW-0812">Transmembrane</keyword>
<accession>A3IXP5</accession>
<dbReference type="EMBL" id="AAXW01000068">
    <property type="protein sequence ID" value="EAZ88746.1"/>
    <property type="molecule type" value="Genomic_DNA"/>
</dbReference>
<sequence>MAKVTENDLKELKDLIIGNHQVLENRLTNIETRLTGVETRLTSVETQLTNVDTRLISVETHLTNVDTRLTSIEKVQTEVKEQLIGVDKQLVMVDTRLETWKPAIDKIPDLAEKVGELKNWRQFVIISITATISGVLGWFLRGGNTKP</sequence>
<name>A3IXP5_9CHRO</name>
<dbReference type="AlphaFoldDB" id="A3IXP5"/>
<dbReference type="eggNOG" id="COG1570">
    <property type="taxonomic scope" value="Bacteria"/>
</dbReference>
<organism evidence="2 3">
    <name type="scientific">Crocosphaera chwakensis CCY0110</name>
    <dbReference type="NCBI Taxonomy" id="391612"/>
    <lineage>
        <taxon>Bacteria</taxon>
        <taxon>Bacillati</taxon>
        <taxon>Cyanobacteriota</taxon>
        <taxon>Cyanophyceae</taxon>
        <taxon>Oscillatoriophycideae</taxon>
        <taxon>Chroococcales</taxon>
        <taxon>Aphanothecaceae</taxon>
        <taxon>Crocosphaera</taxon>
        <taxon>Crocosphaera chwakensis</taxon>
    </lineage>
</organism>
<dbReference type="Proteomes" id="UP000003781">
    <property type="component" value="Unassembled WGS sequence"/>
</dbReference>